<sequence>MTPSRDPRLRGRRDNRIHARTPHDWRKRTDVLPHVERERHGEACVGSRLFHGEADAPAVTKRPWKAGTYAIGQTLNYGGMKASVFFT</sequence>
<comment type="caution">
    <text evidence="2">The sequence shown here is derived from an EMBL/GenBank/DDBJ whole genome shotgun (WGS) entry which is preliminary data.</text>
</comment>
<dbReference type="AlphaFoldDB" id="A0A0L0W336"/>
<gene>
    <name evidence="2" type="ORF">PSTG_00944</name>
</gene>
<evidence type="ECO:0000256" key="1">
    <source>
        <dbReference type="SAM" id="MobiDB-lite"/>
    </source>
</evidence>
<accession>A0A0L0W336</accession>
<evidence type="ECO:0000313" key="2">
    <source>
        <dbReference type="EMBL" id="KNF05953.1"/>
    </source>
</evidence>
<feature type="region of interest" description="Disordered" evidence="1">
    <location>
        <begin position="1"/>
        <end position="25"/>
    </location>
</feature>
<dbReference type="EMBL" id="AJIL01000005">
    <property type="protein sequence ID" value="KNF05953.1"/>
    <property type="molecule type" value="Genomic_DNA"/>
</dbReference>
<proteinExistence type="predicted"/>
<organism evidence="2 3">
    <name type="scientific">Puccinia striiformis f. sp. tritici PST-78</name>
    <dbReference type="NCBI Taxonomy" id="1165861"/>
    <lineage>
        <taxon>Eukaryota</taxon>
        <taxon>Fungi</taxon>
        <taxon>Dikarya</taxon>
        <taxon>Basidiomycota</taxon>
        <taxon>Pucciniomycotina</taxon>
        <taxon>Pucciniomycetes</taxon>
        <taxon>Pucciniales</taxon>
        <taxon>Pucciniaceae</taxon>
        <taxon>Puccinia</taxon>
    </lineage>
</organism>
<reference evidence="3" key="1">
    <citation type="submission" date="2014-03" db="EMBL/GenBank/DDBJ databases">
        <title>The Genome Sequence of Puccinia striiformis f. sp. tritici PST-78.</title>
        <authorList>
            <consortium name="The Broad Institute Genome Sequencing Platform"/>
            <person name="Cuomo C."/>
            <person name="Hulbert S."/>
            <person name="Chen X."/>
            <person name="Walker B."/>
            <person name="Young S.K."/>
            <person name="Zeng Q."/>
            <person name="Gargeya S."/>
            <person name="Fitzgerald M."/>
            <person name="Haas B."/>
            <person name="Abouelleil A."/>
            <person name="Alvarado L."/>
            <person name="Arachchi H.M."/>
            <person name="Berlin A.M."/>
            <person name="Chapman S.B."/>
            <person name="Goldberg J."/>
            <person name="Griggs A."/>
            <person name="Gujja S."/>
            <person name="Hansen M."/>
            <person name="Howarth C."/>
            <person name="Imamovic A."/>
            <person name="Larimer J."/>
            <person name="McCowan C."/>
            <person name="Montmayeur A."/>
            <person name="Murphy C."/>
            <person name="Neiman D."/>
            <person name="Pearson M."/>
            <person name="Priest M."/>
            <person name="Roberts A."/>
            <person name="Saif S."/>
            <person name="Shea T."/>
            <person name="Sisk P."/>
            <person name="Sykes S."/>
            <person name="Wortman J."/>
            <person name="Nusbaum C."/>
            <person name="Birren B."/>
        </authorList>
    </citation>
    <scope>NUCLEOTIDE SEQUENCE [LARGE SCALE GENOMIC DNA]</scope>
    <source>
        <strain evidence="3">race PST-78</strain>
    </source>
</reference>
<name>A0A0L0W336_9BASI</name>
<dbReference type="Proteomes" id="UP000054564">
    <property type="component" value="Unassembled WGS sequence"/>
</dbReference>
<keyword evidence="3" id="KW-1185">Reference proteome</keyword>
<evidence type="ECO:0000313" key="3">
    <source>
        <dbReference type="Proteomes" id="UP000054564"/>
    </source>
</evidence>
<protein>
    <submittedName>
        <fullName evidence="2">Uncharacterized protein</fullName>
    </submittedName>
</protein>